<evidence type="ECO:0000313" key="3">
    <source>
        <dbReference type="Proteomes" id="UP001629156"/>
    </source>
</evidence>
<proteinExistence type="predicted"/>
<keyword evidence="1" id="KW-0732">Signal</keyword>
<feature type="chain" id="PRO_5046560237" evidence="1">
    <location>
        <begin position="19"/>
        <end position="363"/>
    </location>
</feature>
<protein>
    <submittedName>
        <fullName evidence="2">Uncharacterized protein</fullName>
    </submittedName>
</protein>
<organism evidence="2 3">
    <name type="scientific">Flavobacterium rhizosphaerae</name>
    <dbReference type="NCBI Taxonomy" id="3163298"/>
    <lineage>
        <taxon>Bacteria</taxon>
        <taxon>Pseudomonadati</taxon>
        <taxon>Bacteroidota</taxon>
        <taxon>Flavobacteriia</taxon>
        <taxon>Flavobacteriales</taxon>
        <taxon>Flavobacteriaceae</taxon>
        <taxon>Flavobacterium</taxon>
    </lineage>
</organism>
<dbReference type="RefSeq" id="WP_408084953.1">
    <property type="nucleotide sequence ID" value="NZ_JBELPZ010000008.1"/>
</dbReference>
<name>A0ABW8YWL3_9FLAO</name>
<reference evidence="2 3" key="1">
    <citation type="submission" date="2024-06" db="EMBL/GenBank/DDBJ databases">
        <authorList>
            <person name="Kaempfer P."/>
            <person name="Viver T."/>
        </authorList>
    </citation>
    <scope>NUCLEOTIDE SEQUENCE [LARGE SCALE GENOMIC DNA]</scope>
    <source>
        <strain evidence="2 3">ST-119</strain>
    </source>
</reference>
<feature type="non-terminal residue" evidence="2">
    <location>
        <position position="363"/>
    </location>
</feature>
<sequence>MKKTLLVITLLFFKICFSQTFLNPVQANSFGSNHHTNRDQTFFSNDDNNGNKIITCITERDSTFNDVYIVKLDENLEEVWNKRLSGNTKLSYDVPVSTLIDNNNNIYCTYKSFDNNYDYKIIVTKLDSQGNLLWENNYGFAKFDGAGLDSDGNLHLAYNTYPQWHFMTISATGEIITDYLVNTLINYTNPDIMGLWYKTYFINNKFYIVHQRKNYQNVSTGTYEQFIFIIDNENLVTYSLSSYINNNEGLYFYLGNFHVDTQNNIYLAYTLSVSKKIQVIKLEGEGTLHYSLQTPANLDSSLVSSNIDANGNFYIASNSRTSGSAETEMLTLMKFSNDGDLINNVNYPSYTIDGAKIYEDGIR</sequence>
<accession>A0ABW8YWL3</accession>
<evidence type="ECO:0000313" key="2">
    <source>
        <dbReference type="EMBL" id="MFL9844701.1"/>
    </source>
</evidence>
<evidence type="ECO:0000256" key="1">
    <source>
        <dbReference type="SAM" id="SignalP"/>
    </source>
</evidence>
<gene>
    <name evidence="2" type="ORF">ABS766_09745</name>
</gene>
<keyword evidence="3" id="KW-1185">Reference proteome</keyword>
<comment type="caution">
    <text evidence="2">The sequence shown here is derived from an EMBL/GenBank/DDBJ whole genome shotgun (WGS) entry which is preliminary data.</text>
</comment>
<feature type="signal peptide" evidence="1">
    <location>
        <begin position="1"/>
        <end position="18"/>
    </location>
</feature>
<dbReference type="Proteomes" id="UP001629156">
    <property type="component" value="Unassembled WGS sequence"/>
</dbReference>
<dbReference type="EMBL" id="JBELPZ010000008">
    <property type="protein sequence ID" value="MFL9844701.1"/>
    <property type="molecule type" value="Genomic_DNA"/>
</dbReference>